<reference evidence="11" key="3">
    <citation type="submission" date="2025-09" db="UniProtKB">
        <authorList>
            <consortium name="Ensembl"/>
        </authorList>
    </citation>
    <scope>IDENTIFICATION</scope>
</reference>
<evidence type="ECO:0000313" key="12">
    <source>
        <dbReference type="Proteomes" id="UP000694580"/>
    </source>
</evidence>
<evidence type="ECO:0000256" key="3">
    <source>
        <dbReference type="ARBA" id="ARBA00006692"/>
    </source>
</evidence>
<dbReference type="GO" id="GO:0005737">
    <property type="term" value="C:cytoplasm"/>
    <property type="evidence" value="ECO:0007669"/>
    <property type="project" value="UniProtKB-SubCell"/>
</dbReference>
<dbReference type="GeneTree" id="ENSGT00940000154756"/>
<dbReference type="SUPFAM" id="SSF48726">
    <property type="entry name" value="Immunoglobulin"/>
    <property type="match status" value="2"/>
</dbReference>
<keyword evidence="7" id="KW-1015">Disulfide bond</keyword>
<dbReference type="PROSITE" id="PS50835">
    <property type="entry name" value="IG_LIKE"/>
    <property type="match status" value="1"/>
</dbReference>
<dbReference type="InterPro" id="IPR003599">
    <property type="entry name" value="Ig_sub"/>
</dbReference>
<evidence type="ECO:0000256" key="5">
    <source>
        <dbReference type="ARBA" id="ARBA00022553"/>
    </source>
</evidence>
<evidence type="ECO:0000256" key="9">
    <source>
        <dbReference type="ARBA" id="ARBA00023319"/>
    </source>
</evidence>
<proteinExistence type="inferred from homology"/>
<keyword evidence="8" id="KW-0539">Nucleus</keyword>
<dbReference type="PANTHER" id="PTHR35971">
    <property type="entry name" value="SI:DKEY-31G6.6"/>
    <property type="match status" value="1"/>
</dbReference>
<dbReference type="Proteomes" id="UP000694580">
    <property type="component" value="Chromosome 13"/>
</dbReference>
<dbReference type="InterPro" id="IPR003598">
    <property type="entry name" value="Ig_sub2"/>
</dbReference>
<dbReference type="FunFam" id="2.60.40.10:FF:000050">
    <property type="entry name" value="Titin isoform B"/>
    <property type="match status" value="1"/>
</dbReference>
<dbReference type="Pfam" id="PF07679">
    <property type="entry name" value="I-set"/>
    <property type="match status" value="2"/>
</dbReference>
<accession>A0AAY4BCT0</accession>
<keyword evidence="9" id="KW-0393">Immunoglobulin domain</keyword>
<dbReference type="InterPro" id="IPR007110">
    <property type="entry name" value="Ig-like_dom"/>
</dbReference>
<keyword evidence="12" id="KW-1185">Reference proteome</keyword>
<sequence>MTSARMVTLYDIECLEGDTVTFRCRICPSDCSTVKWYLDETQLFTNDLNEIQMSYRGDHTLMIRRLARKDSGTITFEAGDKRSYASLLVRAVPAEFTQNLNDVEGKEGQSVTLACEFSLPGVQYQWRKDVQTLRCGEKYQMKQKKFSIALVITDLRLEDSGAYTCICRDQSTTASVRINGKGNTTLSFHNRNWRSTKRIECSSLARPQALIWEGGSCQIPHVIRVNLPPSPSEENSGMWKLRRGRV</sequence>
<dbReference type="SMART" id="SM00408">
    <property type="entry name" value="IGc2"/>
    <property type="match status" value="2"/>
</dbReference>
<dbReference type="Gene3D" id="2.60.40.10">
    <property type="entry name" value="Immunoglobulins"/>
    <property type="match status" value="2"/>
</dbReference>
<keyword evidence="6" id="KW-0677">Repeat</keyword>
<evidence type="ECO:0000256" key="7">
    <source>
        <dbReference type="ARBA" id="ARBA00023157"/>
    </source>
</evidence>
<evidence type="ECO:0000256" key="1">
    <source>
        <dbReference type="ARBA" id="ARBA00004123"/>
    </source>
</evidence>
<reference evidence="11" key="2">
    <citation type="submission" date="2025-08" db="UniProtKB">
        <authorList>
            <consortium name="Ensembl"/>
        </authorList>
    </citation>
    <scope>IDENTIFICATION</scope>
</reference>
<evidence type="ECO:0000256" key="4">
    <source>
        <dbReference type="ARBA" id="ARBA00022490"/>
    </source>
</evidence>
<evidence type="ECO:0000256" key="6">
    <source>
        <dbReference type="ARBA" id="ARBA00022737"/>
    </source>
</evidence>
<dbReference type="AlphaFoldDB" id="A0AAY4BCT0"/>
<evidence type="ECO:0000259" key="10">
    <source>
        <dbReference type="PROSITE" id="PS50835"/>
    </source>
</evidence>
<dbReference type="InterPro" id="IPR052385">
    <property type="entry name" value="Obscurin/Obscurin-like_Reg"/>
</dbReference>
<dbReference type="InterPro" id="IPR013783">
    <property type="entry name" value="Ig-like_fold"/>
</dbReference>
<reference evidence="11 12" key="1">
    <citation type="submission" date="2020-06" db="EMBL/GenBank/DDBJ databases">
        <authorList>
            <consortium name="Wellcome Sanger Institute Data Sharing"/>
        </authorList>
    </citation>
    <scope>NUCLEOTIDE SEQUENCE [LARGE SCALE GENOMIC DNA]</scope>
</reference>
<dbReference type="SMART" id="SM00409">
    <property type="entry name" value="IG"/>
    <property type="match status" value="2"/>
</dbReference>
<organism evidence="11 12">
    <name type="scientific">Denticeps clupeoides</name>
    <name type="common">denticle herring</name>
    <dbReference type="NCBI Taxonomy" id="299321"/>
    <lineage>
        <taxon>Eukaryota</taxon>
        <taxon>Metazoa</taxon>
        <taxon>Chordata</taxon>
        <taxon>Craniata</taxon>
        <taxon>Vertebrata</taxon>
        <taxon>Euteleostomi</taxon>
        <taxon>Actinopterygii</taxon>
        <taxon>Neopterygii</taxon>
        <taxon>Teleostei</taxon>
        <taxon>Clupei</taxon>
        <taxon>Clupeiformes</taxon>
        <taxon>Denticipitoidei</taxon>
        <taxon>Denticipitidae</taxon>
        <taxon>Denticeps</taxon>
    </lineage>
</organism>
<comment type="subcellular location">
    <subcellularLocation>
        <location evidence="2">Cytoplasm</location>
    </subcellularLocation>
    <subcellularLocation>
        <location evidence="1">Nucleus</location>
    </subcellularLocation>
</comment>
<feature type="domain" description="Ig-like" evidence="10">
    <location>
        <begin position="93"/>
        <end position="177"/>
    </location>
</feature>
<evidence type="ECO:0000256" key="8">
    <source>
        <dbReference type="ARBA" id="ARBA00023242"/>
    </source>
</evidence>
<comment type="similarity">
    <text evidence="3">Belongs to the protein kinase superfamily. CAMK Ser/Thr protein kinase family.</text>
</comment>
<keyword evidence="5" id="KW-0597">Phosphoprotein</keyword>
<dbReference type="GO" id="GO:0005634">
    <property type="term" value="C:nucleus"/>
    <property type="evidence" value="ECO:0007669"/>
    <property type="project" value="UniProtKB-SubCell"/>
</dbReference>
<dbReference type="Ensembl" id="ENSDCDT00010019844.1">
    <property type="protein sequence ID" value="ENSDCDP00010018758.1"/>
    <property type="gene ID" value="ENSDCDG00010008495.1"/>
</dbReference>
<dbReference type="InterPro" id="IPR013098">
    <property type="entry name" value="Ig_I-set"/>
</dbReference>
<keyword evidence="4" id="KW-0963">Cytoplasm</keyword>
<evidence type="ECO:0000256" key="2">
    <source>
        <dbReference type="ARBA" id="ARBA00004496"/>
    </source>
</evidence>
<protein>
    <recommendedName>
        <fullName evidence="10">Ig-like domain-containing protein</fullName>
    </recommendedName>
</protein>
<evidence type="ECO:0000313" key="11">
    <source>
        <dbReference type="Ensembl" id="ENSDCDP00010018758.1"/>
    </source>
</evidence>
<dbReference type="InterPro" id="IPR036179">
    <property type="entry name" value="Ig-like_dom_sf"/>
</dbReference>
<dbReference type="PANTHER" id="PTHR35971:SF5">
    <property type="entry name" value="OBSCURIN LIKE CYTOSKELETAL ADAPTOR 1"/>
    <property type="match status" value="1"/>
</dbReference>
<name>A0AAY4BCT0_9TELE</name>